<dbReference type="OrthoDB" id="10628357at2759"/>
<dbReference type="OMA" id="ANSQITH"/>
<organism evidence="1 2">
    <name type="scientific">Protomyces lactucae-debilis</name>
    <dbReference type="NCBI Taxonomy" id="2754530"/>
    <lineage>
        <taxon>Eukaryota</taxon>
        <taxon>Fungi</taxon>
        <taxon>Dikarya</taxon>
        <taxon>Ascomycota</taxon>
        <taxon>Taphrinomycotina</taxon>
        <taxon>Taphrinomycetes</taxon>
        <taxon>Taphrinales</taxon>
        <taxon>Protomycetaceae</taxon>
        <taxon>Protomyces</taxon>
    </lineage>
</organism>
<evidence type="ECO:0008006" key="3">
    <source>
        <dbReference type="Google" id="ProtNLM"/>
    </source>
</evidence>
<evidence type="ECO:0000313" key="2">
    <source>
        <dbReference type="Proteomes" id="UP000193685"/>
    </source>
</evidence>
<dbReference type="EMBL" id="MCFI01000020">
    <property type="protein sequence ID" value="ORY77383.1"/>
    <property type="molecule type" value="Genomic_DNA"/>
</dbReference>
<dbReference type="RefSeq" id="XP_040723004.1">
    <property type="nucleotide sequence ID" value="XM_040866126.1"/>
</dbReference>
<dbReference type="Gene3D" id="2.60.40.640">
    <property type="match status" value="1"/>
</dbReference>
<protein>
    <recommendedName>
        <fullName evidence="3">Arrestin-like N-terminal domain-containing protein</fullName>
    </recommendedName>
</protein>
<dbReference type="AlphaFoldDB" id="A0A1Y2F0L8"/>
<dbReference type="Proteomes" id="UP000193685">
    <property type="component" value="Unassembled WGS sequence"/>
</dbReference>
<sequence length="408" mass="45141">MVLFPTAFKAEMPPAIAVTLDKQSAVLPYANPASAGLEAPAYVAIGLPETLTIHATIVLKLTKSTNITSLKCAFNASQVVDDKQERRFGVYELHRREVDLLRRKSATLSAGVHTFYAAFEVPSWLPATFFSANSQITHAVTATVQVARPAIYLGLRDTQASSTAAFSLTRGPPADSNSLRYWSGERTSADTALAVKTSRYVRVGGKLRLSLRVRSSARIEACTIDLVQQESISSVPEEDSIWATHGGISRNPPMSFFLDQSSLEEQTIRFNRYPMPTIEAAFPEQETEEGESTTLSQVNMAFKLLGENLQPDLASPMLDICHKLRIRLTPEGAKEIIIHVPITVYAGSAACDDMPPFYDEIDERLVRSPSRAESVMTLPLYRKEQAEVIEREEEMTRAFDEHDVCLRA</sequence>
<evidence type="ECO:0000313" key="1">
    <source>
        <dbReference type="EMBL" id="ORY77383.1"/>
    </source>
</evidence>
<name>A0A1Y2F0L8_PROLT</name>
<accession>A0A1Y2F0L8</accession>
<reference evidence="1 2" key="1">
    <citation type="submission" date="2016-07" db="EMBL/GenBank/DDBJ databases">
        <title>Pervasive Adenine N6-methylation of Active Genes in Fungi.</title>
        <authorList>
            <consortium name="DOE Joint Genome Institute"/>
            <person name="Mondo S.J."/>
            <person name="Dannebaum R.O."/>
            <person name="Kuo R.C."/>
            <person name="Labutti K."/>
            <person name="Haridas S."/>
            <person name="Kuo A."/>
            <person name="Salamov A."/>
            <person name="Ahrendt S.R."/>
            <person name="Lipzen A."/>
            <person name="Sullivan W."/>
            <person name="Andreopoulos W.B."/>
            <person name="Clum A."/>
            <person name="Lindquist E."/>
            <person name="Daum C."/>
            <person name="Ramamoorthy G.K."/>
            <person name="Gryganskyi A."/>
            <person name="Culley D."/>
            <person name="Magnuson J.K."/>
            <person name="James T.Y."/>
            <person name="O'Malley M.A."/>
            <person name="Stajich J.E."/>
            <person name="Spatafora J.W."/>
            <person name="Visel A."/>
            <person name="Grigoriev I.V."/>
        </authorList>
    </citation>
    <scope>NUCLEOTIDE SEQUENCE [LARGE SCALE GENOMIC DNA]</scope>
    <source>
        <strain evidence="1 2">12-1054</strain>
    </source>
</reference>
<dbReference type="GeneID" id="63782725"/>
<proteinExistence type="predicted"/>
<comment type="caution">
    <text evidence="1">The sequence shown here is derived from an EMBL/GenBank/DDBJ whole genome shotgun (WGS) entry which is preliminary data.</text>
</comment>
<keyword evidence="2" id="KW-1185">Reference proteome</keyword>
<gene>
    <name evidence="1" type="ORF">BCR37DRAFT_154022</name>
</gene>
<dbReference type="InterPro" id="IPR014752">
    <property type="entry name" value="Arrestin-like_C"/>
</dbReference>